<evidence type="ECO:0000256" key="10">
    <source>
        <dbReference type="ARBA" id="ARBA00023180"/>
    </source>
</evidence>
<proteinExistence type="inferred from homology"/>
<dbReference type="PRINTS" id="PR00245">
    <property type="entry name" value="OLFACTORYR"/>
</dbReference>
<dbReference type="GO" id="GO:0004984">
    <property type="term" value="F:olfactory receptor activity"/>
    <property type="evidence" value="ECO:0007669"/>
    <property type="project" value="InterPro"/>
</dbReference>
<feature type="transmembrane region" description="Helical" evidence="13">
    <location>
        <begin position="223"/>
        <end position="247"/>
    </location>
</feature>
<keyword evidence="8 13" id="KW-0472">Membrane</keyword>
<dbReference type="InterPro" id="IPR000276">
    <property type="entry name" value="GPCR_Rhodpsn"/>
</dbReference>
<dbReference type="RefSeq" id="XP_030042866.1">
    <property type="nucleotide sequence ID" value="XM_030187006.1"/>
</dbReference>
<feature type="transmembrane region" description="Helical" evidence="13">
    <location>
        <begin position="127"/>
        <end position="146"/>
    </location>
</feature>
<evidence type="ECO:0000256" key="2">
    <source>
        <dbReference type="ARBA" id="ARBA00022475"/>
    </source>
</evidence>
<dbReference type="KEGG" id="muo:115457550"/>
<keyword evidence="11 12" id="KW-0807">Transducer</keyword>
<protein>
    <recommendedName>
        <fullName evidence="13">Olfactory receptor</fullName>
    </recommendedName>
</protein>
<evidence type="ECO:0000256" key="8">
    <source>
        <dbReference type="ARBA" id="ARBA00023136"/>
    </source>
</evidence>
<evidence type="ECO:0000256" key="11">
    <source>
        <dbReference type="ARBA" id="ARBA00023224"/>
    </source>
</evidence>
<gene>
    <name evidence="16 17" type="primary">LOC115457550</name>
</gene>
<dbReference type="PRINTS" id="PR00237">
    <property type="entry name" value="GPCRRHODOPSN"/>
</dbReference>
<dbReference type="PROSITE" id="PS50262">
    <property type="entry name" value="G_PROTEIN_RECEP_F1_2"/>
    <property type="match status" value="1"/>
</dbReference>
<evidence type="ECO:0000256" key="13">
    <source>
        <dbReference type="RuleBase" id="RU363047"/>
    </source>
</evidence>
<evidence type="ECO:0000259" key="14">
    <source>
        <dbReference type="PROSITE" id="PS50262"/>
    </source>
</evidence>
<name>A0A6P7WP72_9AMPH</name>
<feature type="transmembrane region" description="Helical" evidence="13">
    <location>
        <begin position="166"/>
        <end position="183"/>
    </location>
</feature>
<dbReference type="RefSeq" id="XP_030042865.1">
    <property type="nucleotide sequence ID" value="XM_030187005.1"/>
</dbReference>
<evidence type="ECO:0000313" key="15">
    <source>
        <dbReference type="Proteomes" id="UP000515156"/>
    </source>
</evidence>
<evidence type="ECO:0000256" key="7">
    <source>
        <dbReference type="ARBA" id="ARBA00023040"/>
    </source>
</evidence>
<evidence type="ECO:0000313" key="16">
    <source>
        <dbReference type="RefSeq" id="XP_030042865.1"/>
    </source>
</evidence>
<dbReference type="PANTHER" id="PTHR26452">
    <property type="entry name" value="OLFACTORY RECEPTOR"/>
    <property type="match status" value="1"/>
</dbReference>
<keyword evidence="2 13" id="KW-1003">Cell membrane</keyword>
<evidence type="ECO:0000256" key="1">
    <source>
        <dbReference type="ARBA" id="ARBA00004651"/>
    </source>
</evidence>
<evidence type="ECO:0000256" key="6">
    <source>
        <dbReference type="ARBA" id="ARBA00022989"/>
    </source>
</evidence>
<dbReference type="SUPFAM" id="SSF81321">
    <property type="entry name" value="Family A G protein-coupled receptor-like"/>
    <property type="match status" value="1"/>
</dbReference>
<keyword evidence="10" id="KW-0325">Glycoprotein</keyword>
<keyword evidence="7 12" id="KW-0297">G-protein coupled receptor</keyword>
<keyword evidence="6 13" id="KW-1133">Transmembrane helix</keyword>
<reference evidence="16 17" key="1">
    <citation type="submission" date="2025-04" db="UniProtKB">
        <authorList>
            <consortium name="RefSeq"/>
        </authorList>
    </citation>
    <scope>IDENTIFICATION</scope>
</reference>
<dbReference type="Pfam" id="PF13853">
    <property type="entry name" value="7tm_4"/>
    <property type="match status" value="1"/>
</dbReference>
<dbReference type="Gene3D" id="1.20.1070.10">
    <property type="entry name" value="Rhodopsin 7-helix transmembrane proteins"/>
    <property type="match status" value="1"/>
</dbReference>
<evidence type="ECO:0000256" key="5">
    <source>
        <dbReference type="ARBA" id="ARBA00022725"/>
    </source>
</evidence>
<feature type="transmembrane region" description="Helical" evidence="13">
    <location>
        <begin position="86"/>
        <end position="107"/>
    </location>
</feature>
<dbReference type="PROSITE" id="PS00237">
    <property type="entry name" value="G_PROTEIN_RECEP_F1_1"/>
    <property type="match status" value="1"/>
</dbReference>
<dbReference type="AlphaFoldDB" id="A0A6P7WP72"/>
<dbReference type="InterPro" id="IPR017452">
    <property type="entry name" value="GPCR_Rhodpsn_7TM"/>
</dbReference>
<keyword evidence="9 12" id="KW-0675">Receptor</keyword>
<evidence type="ECO:0000256" key="9">
    <source>
        <dbReference type="ARBA" id="ARBA00023170"/>
    </source>
</evidence>
<comment type="subcellular location">
    <subcellularLocation>
        <location evidence="1 13">Cell membrane</location>
        <topology evidence="1 13">Multi-pass membrane protein</topology>
    </subcellularLocation>
</comment>
<keyword evidence="15" id="KW-1185">Reference proteome</keyword>
<dbReference type="CDD" id="cd15225">
    <property type="entry name" value="7tmA_OR10A-like"/>
    <property type="match status" value="1"/>
</dbReference>
<accession>A0A6P7WP72</accession>
<keyword evidence="4 12" id="KW-0812">Transmembrane</keyword>
<keyword evidence="3 13" id="KW-0716">Sensory transduction</keyword>
<organism evidence="15 17">
    <name type="scientific">Microcaecilia unicolor</name>
    <dbReference type="NCBI Taxonomy" id="1415580"/>
    <lineage>
        <taxon>Eukaryota</taxon>
        <taxon>Metazoa</taxon>
        <taxon>Chordata</taxon>
        <taxon>Craniata</taxon>
        <taxon>Vertebrata</taxon>
        <taxon>Euteleostomi</taxon>
        <taxon>Amphibia</taxon>
        <taxon>Gymnophiona</taxon>
        <taxon>Siphonopidae</taxon>
        <taxon>Microcaecilia</taxon>
    </lineage>
</organism>
<keyword evidence="5 13" id="KW-0552">Olfaction</keyword>
<evidence type="ECO:0000256" key="12">
    <source>
        <dbReference type="RuleBase" id="RU000688"/>
    </source>
</evidence>
<feature type="domain" description="G-protein coupled receptors family 1 profile" evidence="14">
    <location>
        <begin position="67"/>
        <end position="316"/>
    </location>
</feature>
<dbReference type="FunFam" id="1.20.1070.10:FF:000010">
    <property type="entry name" value="Olfactory receptor"/>
    <property type="match status" value="1"/>
</dbReference>
<comment type="similarity">
    <text evidence="12">Belongs to the G-protein coupled receptor 1 family.</text>
</comment>
<dbReference type="OrthoDB" id="9975554at2759"/>
<dbReference type="Proteomes" id="UP000515156">
    <property type="component" value="Chromosome 14"/>
</dbReference>
<sequence>MLLGSHDYRIRYLREEDISLIKQTATMKKENKTVTTGFTLLGFSEYSHQQVLISIMVLLAFFISVLGNIGIFILMLFDHHLHKPMYFFLSSLSFLDICNTTVTLSTLLDNLFTGNTYISFSLCMTQLYFFMNFINTEFFLLTAMAYDRYVAICHPLHYALMMNKKICCSLIAASWIAGALDAIPVEVSVSQLYFCSFNEINHFFCDPNALIKLACSDAYSLEILILIEGMFVAVLPFLLILISYTCIIKSILKIRSTESRSKAFSTCSSHLIVVNVFCVTSSCMYMRPSSLHSPELDKLFSFLYTVFVPMLNPIIYSLRNQEVKNAFRKVRFVKQ</sequence>
<feature type="transmembrane region" description="Helical" evidence="13">
    <location>
        <begin position="268"/>
        <end position="287"/>
    </location>
</feature>
<dbReference type="GO" id="GO:0004930">
    <property type="term" value="F:G protein-coupled receptor activity"/>
    <property type="evidence" value="ECO:0007669"/>
    <property type="project" value="UniProtKB-KW"/>
</dbReference>
<evidence type="ECO:0000256" key="3">
    <source>
        <dbReference type="ARBA" id="ARBA00022606"/>
    </source>
</evidence>
<feature type="transmembrane region" description="Helical" evidence="13">
    <location>
        <begin position="51"/>
        <end position="74"/>
    </location>
</feature>
<evidence type="ECO:0000313" key="17">
    <source>
        <dbReference type="RefSeq" id="XP_030042866.1"/>
    </source>
</evidence>
<dbReference type="InterPro" id="IPR050516">
    <property type="entry name" value="Olfactory_GPCR"/>
</dbReference>
<dbReference type="InterPro" id="IPR000725">
    <property type="entry name" value="Olfact_rcpt"/>
</dbReference>
<dbReference type="GO" id="GO:0005886">
    <property type="term" value="C:plasma membrane"/>
    <property type="evidence" value="ECO:0007669"/>
    <property type="project" value="UniProtKB-SubCell"/>
</dbReference>
<dbReference type="GeneID" id="115457550"/>
<feature type="transmembrane region" description="Helical" evidence="13">
    <location>
        <begin position="299"/>
        <end position="318"/>
    </location>
</feature>
<evidence type="ECO:0000256" key="4">
    <source>
        <dbReference type="ARBA" id="ARBA00022692"/>
    </source>
</evidence>